<feature type="region of interest" description="Disordered" evidence="1">
    <location>
        <begin position="1"/>
        <end position="40"/>
    </location>
</feature>
<dbReference type="Proteomes" id="UP000069940">
    <property type="component" value="Unassembled WGS sequence"/>
</dbReference>
<accession>A0ABM1YA93</accession>
<keyword evidence="3" id="KW-1185">Reference proteome</keyword>
<reference evidence="3" key="1">
    <citation type="journal article" date="2015" name="Proc. Natl. Acad. Sci. U.S.A.">
        <title>Genome sequence of the Asian Tiger mosquito, Aedes albopictus, reveals insights into its biology, genetics, and evolution.</title>
        <authorList>
            <person name="Chen X.G."/>
            <person name="Jiang X."/>
            <person name="Gu J."/>
            <person name="Xu M."/>
            <person name="Wu Y."/>
            <person name="Deng Y."/>
            <person name="Zhang C."/>
            <person name="Bonizzoni M."/>
            <person name="Dermauw W."/>
            <person name="Vontas J."/>
            <person name="Armbruster P."/>
            <person name="Huang X."/>
            <person name="Yang Y."/>
            <person name="Zhang H."/>
            <person name="He W."/>
            <person name="Peng H."/>
            <person name="Liu Y."/>
            <person name="Wu K."/>
            <person name="Chen J."/>
            <person name="Lirakis M."/>
            <person name="Topalis P."/>
            <person name="Van Leeuwen T."/>
            <person name="Hall A.B."/>
            <person name="Jiang X."/>
            <person name="Thorpe C."/>
            <person name="Mueller R.L."/>
            <person name="Sun C."/>
            <person name="Waterhouse R.M."/>
            <person name="Yan G."/>
            <person name="Tu Z.J."/>
            <person name="Fang X."/>
            <person name="James A.A."/>
        </authorList>
    </citation>
    <scope>NUCLEOTIDE SEQUENCE [LARGE SCALE GENOMIC DNA]</scope>
    <source>
        <strain evidence="3">Foshan</strain>
    </source>
</reference>
<dbReference type="SUPFAM" id="SSF50978">
    <property type="entry name" value="WD40 repeat-like"/>
    <property type="match status" value="1"/>
</dbReference>
<organism evidence="2 3">
    <name type="scientific">Aedes albopictus</name>
    <name type="common">Asian tiger mosquito</name>
    <name type="synonym">Stegomyia albopicta</name>
    <dbReference type="NCBI Taxonomy" id="7160"/>
    <lineage>
        <taxon>Eukaryota</taxon>
        <taxon>Metazoa</taxon>
        <taxon>Ecdysozoa</taxon>
        <taxon>Arthropoda</taxon>
        <taxon>Hexapoda</taxon>
        <taxon>Insecta</taxon>
        <taxon>Pterygota</taxon>
        <taxon>Neoptera</taxon>
        <taxon>Endopterygota</taxon>
        <taxon>Diptera</taxon>
        <taxon>Nematocera</taxon>
        <taxon>Culicoidea</taxon>
        <taxon>Culicidae</taxon>
        <taxon>Culicinae</taxon>
        <taxon>Aedini</taxon>
        <taxon>Aedes</taxon>
        <taxon>Stegomyia</taxon>
    </lineage>
</organism>
<evidence type="ECO:0000313" key="3">
    <source>
        <dbReference type="Proteomes" id="UP000069940"/>
    </source>
</evidence>
<dbReference type="InterPro" id="IPR036322">
    <property type="entry name" value="WD40_repeat_dom_sf"/>
</dbReference>
<proteinExistence type="predicted"/>
<dbReference type="RefSeq" id="XP_029716917.2">
    <property type="nucleotide sequence ID" value="XM_029861057.2"/>
</dbReference>
<sequence length="775" mass="88280">MKTRNQTNQTQKGTKRKAPSSSAQTEIPIKRPRKDARQEGSVQFVSRLLRDVQNDAGHPVAVAMGSYAHSNILQLPFQPGILTQDTIYRHYEAPSWNFTYPVPLVTQFSNPGTAVEPMLRLVKAKKKHLTTLAHMKLLYAKKKSIYKKACKGFVGKLFPNMLYKVAEEMERDPDKWFQETYGYDYYFTGGSLAVVGGKEDSPGHPKWIITTVGENMNAIEMARLNLTESRATIDRNQLKLFELSEKDGPIYEICTSMVEKEDDDDDSTSRNLRIALRRKQKIELLCGEGESIFSSSKTLSSEVPFISCCFLRGSSDSLICTSDLGKRLRIWNFEIGEVVQELNLSKKVKKDDCWTCIRSFGKNHFVCLDRSSIRLFKTKFLLKLVNVALLSTWLWACEKASCLEVCPEEKLLFIGTSHKLLVLQLVDRGDAQHREFQQILTFTHNLKYFPTMIRFDSDSNQNYFVWLSSQLAGDTTICNFSKVPPKRFATNNLPRKPWTVQEGFDLARHKGKCIYPAAKLKRRLQLFHSGLAILVDENDCFHLFLQTSPGDVFHQRITTATDDSLSDRIPLLYHSWMLKLNREIPFVPKATDFKNLRGFKKILSCSNLYQPEPELLEDTTFRKRPGWQQSVEDLHQYKDLLAPEILQIWGFRPDVSGRPPRRISTDQPMDVADRISHWLDTTAEQVPIVVGDEEGVGASRDGSPVVADEVVPIESDHDQEELLHSVVEVGEYMKPEVDACEQDVVFVRAVVSDVTTSAVNKSAAKPGRRKYVKGF</sequence>
<name>A0ABM1YA93_AEDAL</name>
<evidence type="ECO:0000313" key="2">
    <source>
        <dbReference type="EnsemblMetazoa" id="AALFPA23_007274.P9629"/>
    </source>
</evidence>
<dbReference type="EnsemblMetazoa" id="AALFPA23_007274.R9629">
    <property type="protein sequence ID" value="AALFPA23_007274.P9629"/>
    <property type="gene ID" value="AALFPA23_007274"/>
</dbReference>
<evidence type="ECO:0000256" key="1">
    <source>
        <dbReference type="SAM" id="MobiDB-lite"/>
    </source>
</evidence>
<protein>
    <submittedName>
        <fullName evidence="2">Uncharacterized protein</fullName>
    </submittedName>
</protein>
<feature type="compositionally biased region" description="Polar residues" evidence="1">
    <location>
        <begin position="1"/>
        <end position="12"/>
    </location>
</feature>
<reference evidence="2" key="2">
    <citation type="submission" date="2025-05" db="UniProtKB">
        <authorList>
            <consortium name="EnsemblMetazoa"/>
        </authorList>
    </citation>
    <scope>IDENTIFICATION</scope>
    <source>
        <strain evidence="2">Foshan</strain>
    </source>
</reference>
<dbReference type="GeneID" id="109402851"/>